<dbReference type="Pfam" id="PF24704">
    <property type="entry name" value="DUF7667"/>
    <property type="match status" value="1"/>
</dbReference>
<protein>
    <submittedName>
        <fullName evidence="1">Uncharacterized protein</fullName>
    </submittedName>
</protein>
<reference evidence="1" key="1">
    <citation type="submission" date="2014-08" db="EMBL/GenBank/DDBJ databases">
        <title>Comparative genomics of the Paenibacillus odorifer group.</title>
        <authorList>
            <person name="den Bakker H.C."/>
            <person name="Tsai Y.-C.Y.-C."/>
            <person name="Martin N."/>
            <person name="Korlach J."/>
            <person name="Wiedmann M."/>
        </authorList>
    </citation>
    <scope>NUCLEOTIDE SEQUENCE [LARGE SCALE GENOMIC DNA]</scope>
    <source>
        <strain evidence="1">DSM 13188</strain>
    </source>
</reference>
<accession>A0A089LDR8</accession>
<organism evidence="1 2">
    <name type="scientific">Paenibacillus borealis</name>
    <dbReference type="NCBI Taxonomy" id="160799"/>
    <lineage>
        <taxon>Bacteria</taxon>
        <taxon>Bacillati</taxon>
        <taxon>Bacillota</taxon>
        <taxon>Bacilli</taxon>
        <taxon>Bacillales</taxon>
        <taxon>Paenibacillaceae</taxon>
        <taxon>Paenibacillus</taxon>
    </lineage>
</organism>
<evidence type="ECO:0000313" key="2">
    <source>
        <dbReference type="Proteomes" id="UP000029518"/>
    </source>
</evidence>
<dbReference type="EMBL" id="CP009285">
    <property type="protein sequence ID" value="AIQ59661.1"/>
    <property type="molecule type" value="Genomic_DNA"/>
</dbReference>
<proteinExistence type="predicted"/>
<dbReference type="AlphaFoldDB" id="A0A089LDR8"/>
<dbReference type="KEGG" id="pbd:PBOR_23910"/>
<keyword evidence="2" id="KW-1185">Reference proteome</keyword>
<evidence type="ECO:0000313" key="1">
    <source>
        <dbReference type="EMBL" id="AIQ59661.1"/>
    </source>
</evidence>
<dbReference type="HOGENOM" id="CLU_194548_0_0_9"/>
<gene>
    <name evidence="1" type="ORF">PBOR_23910</name>
</gene>
<dbReference type="Proteomes" id="UP000029518">
    <property type="component" value="Chromosome"/>
</dbReference>
<dbReference type="InterPro" id="IPR056084">
    <property type="entry name" value="DUF7667"/>
</dbReference>
<name>A0A089LDR8_PAEBO</name>
<sequence>MLPVHLRLAEIFHINMTGPLTIEEAKELQYCLRENARYCWDCLMIQNQSVLAGATHDHEWQLELQRKLEVLRLTGRVPKV</sequence>